<dbReference type="AlphaFoldDB" id="A0A1Q6DVE9"/>
<evidence type="ECO:0000313" key="2">
    <source>
        <dbReference type="Proteomes" id="UP000185744"/>
    </source>
</evidence>
<dbReference type="EMBL" id="MSDW01000001">
    <property type="protein sequence ID" value="OKY78323.1"/>
    <property type="molecule type" value="Genomic_DNA"/>
</dbReference>
<sequence length="69" mass="8084">MSLDKEEKIPLPNNPYCIHNGGDVDKVVFPKYIARILGMDRGELREDYVIDMFVDREDMKIELNLVKED</sequence>
<evidence type="ECO:0000313" key="1">
    <source>
        <dbReference type="EMBL" id="OKY78323.1"/>
    </source>
</evidence>
<dbReference type="STRING" id="1903181.BTN85_0812"/>
<name>A0A1Q6DVE9_METT1</name>
<comment type="caution">
    <text evidence="1">The sequence shown here is derived from an EMBL/GenBank/DDBJ whole genome shotgun (WGS) entry which is preliminary data.</text>
</comment>
<gene>
    <name evidence="1" type="ORF">BTN85_0812</name>
</gene>
<dbReference type="InParanoid" id="A0A1Q6DVE9"/>
<protein>
    <submittedName>
        <fullName evidence="1">Uncharacterized protein</fullName>
    </submittedName>
</protein>
<dbReference type="Proteomes" id="UP000185744">
    <property type="component" value="Unassembled WGS sequence"/>
</dbReference>
<reference evidence="1" key="1">
    <citation type="submission" date="2016-12" db="EMBL/GenBank/DDBJ databases">
        <title>Discovery of methanogenic haloarchaea.</title>
        <authorList>
            <person name="Sorokin D.Y."/>
            <person name="Makarova K.S."/>
            <person name="Abbas B."/>
            <person name="Ferrer M."/>
            <person name="Golyshin P.N."/>
        </authorList>
    </citation>
    <scope>NUCLEOTIDE SEQUENCE [LARGE SCALE GENOMIC DNA]</scope>
    <source>
        <strain evidence="1">HMET1</strain>
    </source>
</reference>
<proteinExistence type="predicted"/>
<organism evidence="1 2">
    <name type="scientific">Methanohalarchaeum thermophilum</name>
    <dbReference type="NCBI Taxonomy" id="1903181"/>
    <lineage>
        <taxon>Archaea</taxon>
        <taxon>Methanobacteriati</taxon>
        <taxon>Methanobacteriota</taxon>
        <taxon>Methanonatronarchaeia</taxon>
        <taxon>Methanonatronarchaeales</taxon>
        <taxon>Methanonatronarchaeaceae</taxon>
        <taxon>Candidatus Methanohalarchaeum</taxon>
    </lineage>
</organism>
<keyword evidence="2" id="KW-1185">Reference proteome</keyword>
<accession>A0A1Q6DVE9</accession>